<feature type="domain" description="HTH lacI-type" evidence="4">
    <location>
        <begin position="2"/>
        <end position="56"/>
    </location>
</feature>
<evidence type="ECO:0000256" key="2">
    <source>
        <dbReference type="ARBA" id="ARBA00023125"/>
    </source>
</evidence>
<dbReference type="Gene3D" id="1.10.260.40">
    <property type="entry name" value="lambda repressor-like DNA-binding domains"/>
    <property type="match status" value="1"/>
</dbReference>
<keyword evidence="2" id="KW-0238">DNA-binding</keyword>
<dbReference type="Gene3D" id="3.40.50.2300">
    <property type="match status" value="2"/>
</dbReference>
<dbReference type="GO" id="GO:0000976">
    <property type="term" value="F:transcription cis-regulatory region binding"/>
    <property type="evidence" value="ECO:0007669"/>
    <property type="project" value="TreeGrafter"/>
</dbReference>
<dbReference type="Proteomes" id="UP000245728">
    <property type="component" value="Chromosome"/>
</dbReference>
<dbReference type="GO" id="GO:0003700">
    <property type="term" value="F:DNA-binding transcription factor activity"/>
    <property type="evidence" value="ECO:0007669"/>
    <property type="project" value="TreeGrafter"/>
</dbReference>
<dbReference type="RefSeq" id="WP_109339038.1">
    <property type="nucleotide sequence ID" value="NZ_CP029347.1"/>
</dbReference>
<dbReference type="OrthoDB" id="9798934at2"/>
<dbReference type="InterPro" id="IPR000843">
    <property type="entry name" value="HTH_LacI"/>
</dbReference>
<keyword evidence="1" id="KW-0805">Transcription regulation</keyword>
<evidence type="ECO:0000259" key="4">
    <source>
        <dbReference type="PROSITE" id="PS50932"/>
    </source>
</evidence>
<name>A0A2S2E153_9ALTE</name>
<dbReference type="CDD" id="cd01392">
    <property type="entry name" value="HTH_LacI"/>
    <property type="match status" value="1"/>
</dbReference>
<dbReference type="InterPro" id="IPR028082">
    <property type="entry name" value="Peripla_BP_I"/>
</dbReference>
<protein>
    <submittedName>
        <fullName evidence="5">HTH-type transcriptional regulator GalR</fullName>
    </submittedName>
</protein>
<evidence type="ECO:0000313" key="5">
    <source>
        <dbReference type="EMBL" id="AWL11385.1"/>
    </source>
</evidence>
<dbReference type="PROSITE" id="PS50932">
    <property type="entry name" value="HTH_LACI_2"/>
    <property type="match status" value="1"/>
</dbReference>
<dbReference type="PANTHER" id="PTHR30146:SF109">
    <property type="entry name" value="HTH-TYPE TRANSCRIPTIONAL REGULATOR GALS"/>
    <property type="match status" value="1"/>
</dbReference>
<keyword evidence="6" id="KW-1185">Reference proteome</keyword>
<dbReference type="SMART" id="SM00354">
    <property type="entry name" value="HTH_LACI"/>
    <property type="match status" value="1"/>
</dbReference>
<dbReference type="Pfam" id="PF13377">
    <property type="entry name" value="Peripla_BP_3"/>
    <property type="match status" value="1"/>
</dbReference>
<dbReference type="KEGG" id="salh:HMF8227_00890"/>
<dbReference type="InterPro" id="IPR010982">
    <property type="entry name" value="Lambda_DNA-bd_dom_sf"/>
</dbReference>
<dbReference type="Pfam" id="PF00356">
    <property type="entry name" value="LacI"/>
    <property type="match status" value="1"/>
</dbReference>
<dbReference type="InterPro" id="IPR046335">
    <property type="entry name" value="LacI/GalR-like_sensor"/>
</dbReference>
<keyword evidence="3" id="KW-0804">Transcription</keyword>
<gene>
    <name evidence="5" type="ORF">HMF8227_00890</name>
</gene>
<dbReference type="EMBL" id="CP029347">
    <property type="protein sequence ID" value="AWL11385.1"/>
    <property type="molecule type" value="Genomic_DNA"/>
</dbReference>
<evidence type="ECO:0000256" key="3">
    <source>
        <dbReference type="ARBA" id="ARBA00023163"/>
    </source>
</evidence>
<evidence type="ECO:0000313" key="6">
    <source>
        <dbReference type="Proteomes" id="UP000245728"/>
    </source>
</evidence>
<dbReference type="PANTHER" id="PTHR30146">
    <property type="entry name" value="LACI-RELATED TRANSCRIPTIONAL REPRESSOR"/>
    <property type="match status" value="1"/>
</dbReference>
<evidence type="ECO:0000256" key="1">
    <source>
        <dbReference type="ARBA" id="ARBA00023015"/>
    </source>
</evidence>
<dbReference type="SUPFAM" id="SSF53822">
    <property type="entry name" value="Periplasmic binding protein-like I"/>
    <property type="match status" value="1"/>
</dbReference>
<reference evidence="5 6" key="1">
    <citation type="submission" date="2018-05" db="EMBL/GenBank/DDBJ databases">
        <title>Salinimonas sp. HMF8227 Genome sequencing and assembly.</title>
        <authorList>
            <person name="Kang H."/>
            <person name="Kang J."/>
            <person name="Cha I."/>
            <person name="Kim H."/>
            <person name="Joh K."/>
        </authorList>
    </citation>
    <scope>NUCLEOTIDE SEQUENCE [LARGE SCALE GENOMIC DNA]</scope>
    <source>
        <strain evidence="5 6">HMF8227</strain>
    </source>
</reference>
<proteinExistence type="predicted"/>
<organism evidence="5 6">
    <name type="scientific">Saliniradius amylolyticus</name>
    <dbReference type="NCBI Taxonomy" id="2183582"/>
    <lineage>
        <taxon>Bacteria</taxon>
        <taxon>Pseudomonadati</taxon>
        <taxon>Pseudomonadota</taxon>
        <taxon>Gammaproteobacteria</taxon>
        <taxon>Alteromonadales</taxon>
        <taxon>Alteromonadaceae</taxon>
        <taxon>Saliniradius</taxon>
    </lineage>
</organism>
<dbReference type="CDD" id="cd06270">
    <property type="entry name" value="PBP1_GalS-like"/>
    <property type="match status" value="1"/>
</dbReference>
<dbReference type="AlphaFoldDB" id="A0A2S2E153"/>
<sequence>MATIYEVSQLAGVSLATVSRVMNGNDNVREKTKQKVLAAMKELDYRPSSVAQSLASNRTNSVGILVSELHGPFYGDMMSGIETKLRRHKKHTIIAAGHSQKKSEKEGIEFLVSRNCDALILHVEAVSDQYLKELAKNTPIVLINRIVPGLEEQCISLNNYMGGQQAAHSMVENGHQNIGYISGPLWKQDAKERLAGLQDILIQRGCPIADDHIYEGDYQEQGGFLGAKALLERYPQLSALVCANDEMAAGAMNAIREMGKSIPDDVSVFGFDNMLFAQYLFPKLSTIDYPIREMGKMAARLVLKEVYNIDSGKISRLFEPRCIERQSVNALPISEAI</sequence>
<accession>A0A2S2E153</accession>
<dbReference type="SUPFAM" id="SSF47413">
    <property type="entry name" value="lambda repressor-like DNA-binding domains"/>
    <property type="match status" value="1"/>
</dbReference>